<protein>
    <submittedName>
        <fullName evidence="1">Uncharacterized protein</fullName>
    </submittedName>
</protein>
<sequence length="229" mass="23921">MKASTGLKVKSYMSGEWTPPISRTRKLYQPAVGAVPLGIGPTPAPAPNETSAASAVPLTDGARTPHECKPRCALCAGPHVSADRCSKERYRPPPPKSPTPPPEGQAGPKKPHPPSPKPKPTAKGDLSWATRVRQGPQVSGSGGAASPPPPSTIPHPKPLTPSTPTREQIAIRQLQAQVTSLTQAVEALATRWPSANTTPSGQAPEAIVPPLNTGTPQHSSPRLRRVLEA</sequence>
<gene>
    <name evidence="1" type="ORF">HPB49_020687</name>
</gene>
<keyword evidence="2" id="KW-1185">Reference proteome</keyword>
<reference evidence="1" key="1">
    <citation type="submission" date="2020-05" db="EMBL/GenBank/DDBJ databases">
        <title>Large-scale comparative analyses of tick genomes elucidate their genetic diversity and vector capacities.</title>
        <authorList>
            <person name="Jia N."/>
            <person name="Wang J."/>
            <person name="Shi W."/>
            <person name="Du L."/>
            <person name="Sun Y."/>
            <person name="Zhan W."/>
            <person name="Jiang J."/>
            <person name="Wang Q."/>
            <person name="Zhang B."/>
            <person name="Ji P."/>
            <person name="Sakyi L.B."/>
            <person name="Cui X."/>
            <person name="Yuan T."/>
            <person name="Jiang B."/>
            <person name="Yang W."/>
            <person name="Lam T.T.-Y."/>
            <person name="Chang Q."/>
            <person name="Ding S."/>
            <person name="Wang X."/>
            <person name="Zhu J."/>
            <person name="Ruan X."/>
            <person name="Zhao L."/>
            <person name="Wei J."/>
            <person name="Que T."/>
            <person name="Du C."/>
            <person name="Cheng J."/>
            <person name="Dai P."/>
            <person name="Han X."/>
            <person name="Huang E."/>
            <person name="Gao Y."/>
            <person name="Liu J."/>
            <person name="Shao H."/>
            <person name="Ye R."/>
            <person name="Li L."/>
            <person name="Wei W."/>
            <person name="Wang X."/>
            <person name="Wang C."/>
            <person name="Yang T."/>
            <person name="Huo Q."/>
            <person name="Li W."/>
            <person name="Guo W."/>
            <person name="Chen H."/>
            <person name="Zhou L."/>
            <person name="Ni X."/>
            <person name="Tian J."/>
            <person name="Zhou Y."/>
            <person name="Sheng Y."/>
            <person name="Liu T."/>
            <person name="Pan Y."/>
            <person name="Xia L."/>
            <person name="Li J."/>
            <person name="Zhao F."/>
            <person name="Cao W."/>
        </authorList>
    </citation>
    <scope>NUCLEOTIDE SEQUENCE</scope>
    <source>
        <strain evidence="1">Dsil-2018</strain>
    </source>
</reference>
<evidence type="ECO:0000313" key="2">
    <source>
        <dbReference type="Proteomes" id="UP000821865"/>
    </source>
</evidence>
<evidence type="ECO:0000313" key="1">
    <source>
        <dbReference type="EMBL" id="KAH7971242.1"/>
    </source>
</evidence>
<organism evidence="1 2">
    <name type="scientific">Dermacentor silvarum</name>
    <name type="common">Tick</name>
    <dbReference type="NCBI Taxonomy" id="543639"/>
    <lineage>
        <taxon>Eukaryota</taxon>
        <taxon>Metazoa</taxon>
        <taxon>Ecdysozoa</taxon>
        <taxon>Arthropoda</taxon>
        <taxon>Chelicerata</taxon>
        <taxon>Arachnida</taxon>
        <taxon>Acari</taxon>
        <taxon>Parasitiformes</taxon>
        <taxon>Ixodida</taxon>
        <taxon>Ixodoidea</taxon>
        <taxon>Ixodidae</taxon>
        <taxon>Rhipicephalinae</taxon>
        <taxon>Dermacentor</taxon>
    </lineage>
</organism>
<comment type="caution">
    <text evidence="1">The sequence shown here is derived from an EMBL/GenBank/DDBJ whole genome shotgun (WGS) entry which is preliminary data.</text>
</comment>
<dbReference type="Proteomes" id="UP000821865">
    <property type="component" value="Chromosome 11"/>
</dbReference>
<accession>A0ACB8DKJ4</accession>
<dbReference type="EMBL" id="CM023480">
    <property type="protein sequence ID" value="KAH7971242.1"/>
    <property type="molecule type" value="Genomic_DNA"/>
</dbReference>
<name>A0ACB8DKJ4_DERSI</name>
<proteinExistence type="predicted"/>